<sequence length="479" mass="52695">MTNTNINATTNNTHIHNAGYSSSRSITQVIDTSLPAGKQLRTTQSVLDPLTVSGLAILRDEVTSSKETAAPRFVCIECGEPLSLPKHPASATVPADGRGAYFKHAFIESAPACSLRTKGGVHDVGAVQFAGQQEGINHHALKLALAACLRSDPRFSDVQIEKRITAEDGTYRVPDVSAVLDGKRITFDLQLATLPISTIQDRNDFYRANACHHVWLTDAADLSRLSRQAFCDLHLTTGGRIFAIDDASIAASKGQYQFQLQELQLLPRLASQLAIHNTWDKNLVGIDVILMDPQRRKAEGVQRYQQALSNKAEDAFGPELRMLRDVATKNLDLRLVSAEWRRISNSISGMEPASAKSLQLDAVMAFLSASEHYSKARPENRAMIAPKLQRRLTTLLGAQSALHWSPLVVQVHQTFPCVQQALTPGNAARLNTLLTSPDKVKPYLRYNAGMLSVIFPWLGFRLLAKPPKFAPNLRISARR</sequence>
<protein>
    <recommendedName>
        <fullName evidence="1">DUF6035 domain-containing protein</fullName>
    </recommendedName>
</protein>
<organism evidence="2 3">
    <name type="scientific">Devosia litorisediminis</name>
    <dbReference type="NCBI Taxonomy" id="2829817"/>
    <lineage>
        <taxon>Bacteria</taxon>
        <taxon>Pseudomonadati</taxon>
        <taxon>Pseudomonadota</taxon>
        <taxon>Alphaproteobacteria</taxon>
        <taxon>Hyphomicrobiales</taxon>
        <taxon>Devosiaceae</taxon>
        <taxon>Devosia</taxon>
    </lineage>
</organism>
<name>A0A942E9B3_9HYPH</name>
<gene>
    <name evidence="2" type="ORF">KD146_13770</name>
</gene>
<comment type="caution">
    <text evidence="2">The sequence shown here is derived from an EMBL/GenBank/DDBJ whole genome shotgun (WGS) entry which is preliminary data.</text>
</comment>
<dbReference type="EMBL" id="JAGXTP010000002">
    <property type="protein sequence ID" value="MBS3849767.1"/>
    <property type="molecule type" value="Genomic_DNA"/>
</dbReference>
<dbReference type="AlphaFoldDB" id="A0A942E9B3"/>
<dbReference type="RefSeq" id="WP_212659400.1">
    <property type="nucleotide sequence ID" value="NZ_JAGXTP010000002.1"/>
</dbReference>
<evidence type="ECO:0000313" key="3">
    <source>
        <dbReference type="Proteomes" id="UP000678281"/>
    </source>
</evidence>
<evidence type="ECO:0000259" key="1">
    <source>
        <dbReference type="Pfam" id="PF19500"/>
    </source>
</evidence>
<dbReference type="InterPro" id="IPR046099">
    <property type="entry name" value="DUF6035"/>
</dbReference>
<accession>A0A942E9B3</accession>
<dbReference type="Pfam" id="PF19500">
    <property type="entry name" value="DUF6035"/>
    <property type="match status" value="1"/>
</dbReference>
<dbReference type="Proteomes" id="UP000678281">
    <property type="component" value="Unassembled WGS sequence"/>
</dbReference>
<feature type="domain" description="DUF6035" evidence="1">
    <location>
        <begin position="133"/>
        <end position="248"/>
    </location>
</feature>
<keyword evidence="3" id="KW-1185">Reference proteome</keyword>
<evidence type="ECO:0000313" key="2">
    <source>
        <dbReference type="EMBL" id="MBS3849767.1"/>
    </source>
</evidence>
<reference evidence="2" key="1">
    <citation type="submission" date="2021-04" db="EMBL/GenBank/DDBJ databases">
        <title>Devosia litorisediminis sp. nov., isolated from a sand dune.</title>
        <authorList>
            <person name="Park S."/>
            <person name="Yoon J.-H."/>
        </authorList>
    </citation>
    <scope>NUCLEOTIDE SEQUENCE</scope>
    <source>
        <strain evidence="2">BSSL-BM10</strain>
    </source>
</reference>
<proteinExistence type="predicted"/>